<reference evidence="1 2" key="1">
    <citation type="submission" date="2017-08" db="EMBL/GenBank/DDBJ databases">
        <title>Multipartite genome sequences of Sinorhizobium species nodulating soybeans.</title>
        <authorList>
            <person name="Tian C.F."/>
        </authorList>
    </citation>
    <scope>NUCLEOTIDE SEQUENCE [LARGE SCALE GENOMIC DNA]</scope>
    <source>
        <strain evidence="1 2">CCBAU 05684</strain>
    </source>
</reference>
<evidence type="ECO:0000313" key="2">
    <source>
        <dbReference type="Proteomes" id="UP000217211"/>
    </source>
</evidence>
<protein>
    <submittedName>
        <fullName evidence="1">Uncharacterized protein</fullName>
    </submittedName>
</protein>
<dbReference type="EMBL" id="CP023067">
    <property type="protein sequence ID" value="ASY62464.1"/>
    <property type="molecule type" value="Genomic_DNA"/>
</dbReference>
<dbReference type="KEGG" id="esj:SJ05684_c10060"/>
<dbReference type="AlphaFoldDB" id="A0A249P9V9"/>
<gene>
    <name evidence="1" type="ORF">SJ05684_c10060</name>
</gene>
<keyword evidence="2" id="KW-1185">Reference proteome</keyword>
<organism evidence="1 2">
    <name type="scientific">Sinorhizobium sojae CCBAU 05684</name>
    <dbReference type="NCBI Taxonomy" id="716928"/>
    <lineage>
        <taxon>Bacteria</taxon>
        <taxon>Pseudomonadati</taxon>
        <taxon>Pseudomonadota</taxon>
        <taxon>Alphaproteobacteria</taxon>
        <taxon>Hyphomicrobiales</taxon>
        <taxon>Rhizobiaceae</taxon>
        <taxon>Sinorhizobium/Ensifer group</taxon>
        <taxon>Sinorhizobium</taxon>
    </lineage>
</organism>
<evidence type="ECO:0000313" key="1">
    <source>
        <dbReference type="EMBL" id="ASY62464.1"/>
    </source>
</evidence>
<dbReference type="Proteomes" id="UP000217211">
    <property type="component" value="Chromosome"/>
</dbReference>
<proteinExistence type="predicted"/>
<accession>A0A249P9V9</accession>
<name>A0A249P9V9_9HYPH</name>
<sequence length="89" mass="9906">MNWDAGGFGSADHVCSSVAAWECDNQRRTMPEHCLIALWSGCFPVFCPLSRDRPARDIPQLRPNPTQAIGTARIAVDDSLDRMFCVQII</sequence>